<dbReference type="EMBL" id="JANJYI010000004">
    <property type="protein sequence ID" value="KAK2653417.1"/>
    <property type="molecule type" value="Genomic_DNA"/>
</dbReference>
<dbReference type="InterPro" id="IPR044730">
    <property type="entry name" value="RNase_H-like_dom_plant"/>
</dbReference>
<dbReference type="PANTHER" id="PTHR47723:SF19">
    <property type="entry name" value="POLYNUCLEOTIDYL TRANSFERASE, RIBONUCLEASE H-LIKE SUPERFAMILY PROTEIN"/>
    <property type="match status" value="1"/>
</dbReference>
<reference evidence="2" key="1">
    <citation type="journal article" date="2023" name="Plant J.">
        <title>Genome sequences and population genomics provide insights into the demographic history, inbreeding, and mutation load of two 'living fossil' tree species of Dipteronia.</title>
        <authorList>
            <person name="Feng Y."/>
            <person name="Comes H.P."/>
            <person name="Chen J."/>
            <person name="Zhu S."/>
            <person name="Lu R."/>
            <person name="Zhang X."/>
            <person name="Li P."/>
            <person name="Qiu J."/>
            <person name="Olsen K.M."/>
            <person name="Qiu Y."/>
        </authorList>
    </citation>
    <scope>NUCLEOTIDE SEQUENCE</scope>
    <source>
        <strain evidence="2">KIB01</strain>
    </source>
</reference>
<proteinExistence type="predicted"/>
<evidence type="ECO:0000313" key="3">
    <source>
        <dbReference type="Proteomes" id="UP001280121"/>
    </source>
</evidence>
<sequence>MLSSLIKEALAVKNGILLDLESGLVPFQIETDSLQLVIILHLGKVPSNDVGNIICEILGLLEPIPGWSICHVSRKGNTAVHSLAKLGGSSDSVRFWLNVCPPCMENCILSDALA</sequence>
<dbReference type="Pfam" id="PF13456">
    <property type="entry name" value="RVT_3"/>
    <property type="match status" value="1"/>
</dbReference>
<name>A0AAD9X647_9ROSI</name>
<dbReference type="InterPro" id="IPR002156">
    <property type="entry name" value="RNaseH_domain"/>
</dbReference>
<dbReference type="PANTHER" id="PTHR47723">
    <property type="entry name" value="OS05G0353850 PROTEIN"/>
    <property type="match status" value="1"/>
</dbReference>
<evidence type="ECO:0000259" key="1">
    <source>
        <dbReference type="Pfam" id="PF13456"/>
    </source>
</evidence>
<dbReference type="InterPro" id="IPR036397">
    <property type="entry name" value="RNaseH_sf"/>
</dbReference>
<dbReference type="CDD" id="cd06222">
    <property type="entry name" value="RNase_H_like"/>
    <property type="match status" value="1"/>
</dbReference>
<protein>
    <recommendedName>
        <fullName evidence="1">RNase H type-1 domain-containing protein</fullName>
    </recommendedName>
</protein>
<comment type="caution">
    <text evidence="2">The sequence shown here is derived from an EMBL/GenBank/DDBJ whole genome shotgun (WGS) entry which is preliminary data.</text>
</comment>
<feature type="domain" description="RNase H type-1" evidence="1">
    <location>
        <begin position="3"/>
        <end position="86"/>
    </location>
</feature>
<dbReference type="Proteomes" id="UP001280121">
    <property type="component" value="Unassembled WGS sequence"/>
</dbReference>
<evidence type="ECO:0000313" key="2">
    <source>
        <dbReference type="EMBL" id="KAK2653417.1"/>
    </source>
</evidence>
<gene>
    <name evidence="2" type="ORF">Ddye_013273</name>
</gene>
<dbReference type="GO" id="GO:0003676">
    <property type="term" value="F:nucleic acid binding"/>
    <property type="evidence" value="ECO:0007669"/>
    <property type="project" value="InterPro"/>
</dbReference>
<organism evidence="2 3">
    <name type="scientific">Dipteronia dyeriana</name>
    <dbReference type="NCBI Taxonomy" id="168575"/>
    <lineage>
        <taxon>Eukaryota</taxon>
        <taxon>Viridiplantae</taxon>
        <taxon>Streptophyta</taxon>
        <taxon>Embryophyta</taxon>
        <taxon>Tracheophyta</taxon>
        <taxon>Spermatophyta</taxon>
        <taxon>Magnoliopsida</taxon>
        <taxon>eudicotyledons</taxon>
        <taxon>Gunneridae</taxon>
        <taxon>Pentapetalae</taxon>
        <taxon>rosids</taxon>
        <taxon>malvids</taxon>
        <taxon>Sapindales</taxon>
        <taxon>Sapindaceae</taxon>
        <taxon>Hippocastanoideae</taxon>
        <taxon>Acereae</taxon>
        <taxon>Dipteronia</taxon>
    </lineage>
</organism>
<dbReference type="InterPro" id="IPR053151">
    <property type="entry name" value="RNase_H-like"/>
</dbReference>
<keyword evidence="3" id="KW-1185">Reference proteome</keyword>
<dbReference type="Gene3D" id="3.30.420.10">
    <property type="entry name" value="Ribonuclease H-like superfamily/Ribonuclease H"/>
    <property type="match status" value="1"/>
</dbReference>
<dbReference type="GO" id="GO:0004523">
    <property type="term" value="F:RNA-DNA hybrid ribonuclease activity"/>
    <property type="evidence" value="ECO:0007669"/>
    <property type="project" value="InterPro"/>
</dbReference>
<dbReference type="AlphaFoldDB" id="A0AAD9X647"/>
<accession>A0AAD9X647</accession>